<dbReference type="OrthoDB" id="426657at2759"/>
<evidence type="ECO:0000313" key="2">
    <source>
        <dbReference type="EMBL" id="OWK11985.1"/>
    </source>
</evidence>
<sequence length="126" mass="14041">MLTGEKGSAGGPLREPPQNTEPGRPLNSLRPEAVPVGAGSLDSSAPDGACFKSTVEKTNLCCPSCHCQIAFWTWYHTQRNSLVNMELWEIIKNNNNNNNTIQRNESLEFLGNNQRKLLMTISQFTY</sequence>
<dbReference type="Proteomes" id="UP000242450">
    <property type="component" value="Chromosome 9"/>
</dbReference>
<comment type="caution">
    <text evidence="2">The sequence shown here is derived from an EMBL/GenBank/DDBJ whole genome shotgun (WGS) entry which is preliminary data.</text>
</comment>
<organism evidence="2 3">
    <name type="scientific">Cervus elaphus hippelaphus</name>
    <name type="common">European red deer</name>
    <dbReference type="NCBI Taxonomy" id="46360"/>
    <lineage>
        <taxon>Eukaryota</taxon>
        <taxon>Metazoa</taxon>
        <taxon>Chordata</taxon>
        <taxon>Craniata</taxon>
        <taxon>Vertebrata</taxon>
        <taxon>Euteleostomi</taxon>
        <taxon>Mammalia</taxon>
        <taxon>Eutheria</taxon>
        <taxon>Laurasiatheria</taxon>
        <taxon>Artiodactyla</taxon>
        <taxon>Ruminantia</taxon>
        <taxon>Pecora</taxon>
        <taxon>Cervidae</taxon>
        <taxon>Cervinae</taxon>
        <taxon>Cervus</taxon>
    </lineage>
</organism>
<proteinExistence type="predicted"/>
<dbReference type="InterPro" id="IPR013083">
    <property type="entry name" value="Znf_RING/FYVE/PHD"/>
</dbReference>
<dbReference type="AlphaFoldDB" id="A0A212D185"/>
<keyword evidence="3" id="KW-1185">Reference proteome</keyword>
<protein>
    <submittedName>
        <fullName evidence="2">Uncharacterized protein</fullName>
    </submittedName>
</protein>
<dbReference type="Gene3D" id="3.30.40.10">
    <property type="entry name" value="Zinc/RING finger domain, C3HC4 (zinc finger)"/>
    <property type="match status" value="1"/>
</dbReference>
<feature type="region of interest" description="Disordered" evidence="1">
    <location>
        <begin position="1"/>
        <end position="44"/>
    </location>
</feature>
<evidence type="ECO:0000313" key="3">
    <source>
        <dbReference type="Proteomes" id="UP000242450"/>
    </source>
</evidence>
<gene>
    <name evidence="2" type="ORF">Celaphus_00003709</name>
</gene>
<accession>A0A212D185</accession>
<reference evidence="2 3" key="1">
    <citation type="journal article" date="2018" name="Mol. Genet. Genomics">
        <title>The red deer Cervus elaphus genome CerEla1.0: sequencing, annotating, genes, and chromosomes.</title>
        <authorList>
            <person name="Bana N.A."/>
            <person name="Nyiri A."/>
            <person name="Nagy J."/>
            <person name="Frank K."/>
            <person name="Nagy T."/>
            <person name="Steger V."/>
            <person name="Schiller M."/>
            <person name="Lakatos P."/>
            <person name="Sugar L."/>
            <person name="Horn P."/>
            <person name="Barta E."/>
            <person name="Orosz L."/>
        </authorList>
    </citation>
    <scope>NUCLEOTIDE SEQUENCE [LARGE SCALE GENOMIC DNA]</scope>
    <source>
        <strain evidence="2">Hungarian</strain>
    </source>
</reference>
<dbReference type="EMBL" id="MKHE01000009">
    <property type="protein sequence ID" value="OWK11985.1"/>
    <property type="molecule type" value="Genomic_DNA"/>
</dbReference>
<name>A0A212D185_CEREH</name>
<evidence type="ECO:0000256" key="1">
    <source>
        <dbReference type="SAM" id="MobiDB-lite"/>
    </source>
</evidence>